<organism evidence="8 9">
    <name type="scientific">Acacia crassicarpa</name>
    <name type="common">northern wattle</name>
    <dbReference type="NCBI Taxonomy" id="499986"/>
    <lineage>
        <taxon>Eukaryota</taxon>
        <taxon>Viridiplantae</taxon>
        <taxon>Streptophyta</taxon>
        <taxon>Embryophyta</taxon>
        <taxon>Tracheophyta</taxon>
        <taxon>Spermatophyta</taxon>
        <taxon>Magnoliopsida</taxon>
        <taxon>eudicotyledons</taxon>
        <taxon>Gunneridae</taxon>
        <taxon>Pentapetalae</taxon>
        <taxon>rosids</taxon>
        <taxon>fabids</taxon>
        <taxon>Fabales</taxon>
        <taxon>Fabaceae</taxon>
        <taxon>Caesalpinioideae</taxon>
        <taxon>mimosoid clade</taxon>
        <taxon>Acacieae</taxon>
        <taxon>Acacia</taxon>
    </lineage>
</organism>
<accession>A0AAE1MVC4</accession>
<sequence length="139" mass="16230">MKKAELQQEAASIRRSLFDQGYLDEQFEELEGLRDDSNPNFEEEIVNLFYNDSARMINNLERALPMQFDKLDDYMHQFKGSCSGIGAKRVKLECSRFHECCAARDAEGCIRTFQQVKHEYTTLKRQLQTYFQVAKQADA</sequence>
<evidence type="ECO:0000256" key="6">
    <source>
        <dbReference type="RuleBase" id="RU369004"/>
    </source>
</evidence>
<evidence type="ECO:0000259" key="7">
    <source>
        <dbReference type="Pfam" id="PF01627"/>
    </source>
</evidence>
<comment type="caution">
    <text evidence="8">The sequence shown here is derived from an EMBL/GenBank/DDBJ whole genome shotgun (WGS) entry which is preliminary data.</text>
</comment>
<evidence type="ECO:0000313" key="8">
    <source>
        <dbReference type="EMBL" id="KAK4276971.1"/>
    </source>
</evidence>
<dbReference type="GO" id="GO:0005634">
    <property type="term" value="C:nucleus"/>
    <property type="evidence" value="ECO:0007669"/>
    <property type="project" value="UniProtKB-SubCell"/>
</dbReference>
<evidence type="ECO:0000256" key="1">
    <source>
        <dbReference type="ARBA" id="ARBA00022490"/>
    </source>
</evidence>
<keyword evidence="4 6" id="KW-0902">Two-component regulatory system</keyword>
<dbReference type="AlphaFoldDB" id="A0AAE1MVC4"/>
<evidence type="ECO:0000313" key="9">
    <source>
        <dbReference type="Proteomes" id="UP001293593"/>
    </source>
</evidence>
<evidence type="ECO:0000256" key="2">
    <source>
        <dbReference type="ARBA" id="ARBA00022864"/>
    </source>
</evidence>
<reference evidence="8" key="1">
    <citation type="submission" date="2023-10" db="EMBL/GenBank/DDBJ databases">
        <title>Chromosome-level genome of the transformable northern wattle, Acacia crassicarpa.</title>
        <authorList>
            <person name="Massaro I."/>
            <person name="Sinha N.R."/>
            <person name="Poethig S."/>
            <person name="Leichty A.R."/>
        </authorList>
    </citation>
    <scope>NUCLEOTIDE SEQUENCE</scope>
    <source>
        <strain evidence="8">Acra3RX</strain>
        <tissue evidence="8">Leaf</tissue>
    </source>
</reference>
<proteinExistence type="predicted"/>
<dbReference type="Gene3D" id="1.20.120.160">
    <property type="entry name" value="HPT domain"/>
    <property type="match status" value="1"/>
</dbReference>
<dbReference type="Pfam" id="PF01627">
    <property type="entry name" value="Hpt"/>
    <property type="match status" value="1"/>
</dbReference>
<dbReference type="SUPFAM" id="SSF47226">
    <property type="entry name" value="Histidine-containing phosphotransfer domain, HPT domain"/>
    <property type="match status" value="1"/>
</dbReference>
<keyword evidence="3" id="KW-0007">Acetylation</keyword>
<dbReference type="GO" id="GO:0005829">
    <property type="term" value="C:cytosol"/>
    <property type="evidence" value="ECO:0007669"/>
    <property type="project" value="UniProtKB-SubCell"/>
</dbReference>
<dbReference type="GO" id="GO:0009736">
    <property type="term" value="P:cytokinin-activated signaling pathway"/>
    <property type="evidence" value="ECO:0007669"/>
    <property type="project" value="UniProtKB-KW"/>
</dbReference>
<protein>
    <recommendedName>
        <fullName evidence="6">Histidine-containing phosphotransfer protein</fullName>
    </recommendedName>
</protein>
<dbReference type="PANTHER" id="PTHR28242">
    <property type="entry name" value="PHOSPHORELAY INTERMEDIATE PROTEIN YPD1"/>
    <property type="match status" value="1"/>
</dbReference>
<dbReference type="GO" id="GO:0000160">
    <property type="term" value="P:phosphorelay signal transduction system"/>
    <property type="evidence" value="ECO:0007669"/>
    <property type="project" value="UniProtKB-UniRule"/>
</dbReference>
<evidence type="ECO:0000256" key="5">
    <source>
        <dbReference type="ARBA" id="ARBA00023242"/>
    </source>
</evidence>
<keyword evidence="5" id="KW-0539">Nucleus</keyword>
<name>A0AAE1MVC4_9FABA</name>
<dbReference type="GO" id="GO:0009927">
    <property type="term" value="F:histidine phosphotransfer kinase activity"/>
    <property type="evidence" value="ECO:0007669"/>
    <property type="project" value="UniProtKB-UniRule"/>
</dbReference>
<comment type="function">
    <text evidence="6">Functions as a two-component phosphorelay mediators between cytokinin sensor histidine kinases and response regulators (B-type ARRs). Plays an important role in propagating cytokinin signal transduction.</text>
</comment>
<evidence type="ECO:0000256" key="4">
    <source>
        <dbReference type="ARBA" id="ARBA00023012"/>
    </source>
</evidence>
<keyword evidence="9" id="KW-1185">Reference proteome</keyword>
<comment type="subcellular location">
    <subcellularLocation>
        <location evidence="6">Cytoplasm</location>
        <location evidence="6">Cytosol</location>
    </subcellularLocation>
    <subcellularLocation>
        <location evidence="6">Nucleus</location>
    </subcellularLocation>
</comment>
<dbReference type="InterPro" id="IPR036641">
    <property type="entry name" value="HPT_dom_sf"/>
</dbReference>
<keyword evidence="1" id="KW-0963">Cytoplasm</keyword>
<feature type="domain" description="HPt" evidence="7">
    <location>
        <begin position="44"/>
        <end position="125"/>
    </location>
</feature>
<dbReference type="InterPro" id="IPR045871">
    <property type="entry name" value="AHP1-5/YPD1"/>
</dbReference>
<keyword evidence="2 6" id="KW-0932">Cytokinin signaling pathway</keyword>
<dbReference type="PANTHER" id="PTHR28242:SF51">
    <property type="entry name" value="HISTIDINE-CONTAINING PHOSPHOTRANSFER PROTEIN"/>
    <property type="match status" value="1"/>
</dbReference>
<dbReference type="InterPro" id="IPR008207">
    <property type="entry name" value="Sig_transdc_His_kin_Hpt_dom"/>
</dbReference>
<dbReference type="FunFam" id="1.20.120.160:FF:000001">
    <property type="entry name" value="Histidine-containing phosphotransfer protein 1"/>
    <property type="match status" value="1"/>
</dbReference>
<evidence type="ECO:0000256" key="3">
    <source>
        <dbReference type="ARBA" id="ARBA00022990"/>
    </source>
</evidence>
<dbReference type="GO" id="GO:0043424">
    <property type="term" value="F:protein histidine kinase binding"/>
    <property type="evidence" value="ECO:0007669"/>
    <property type="project" value="UniProtKB-UniRule"/>
</dbReference>
<dbReference type="EMBL" id="JAWXYG010000003">
    <property type="protein sequence ID" value="KAK4276971.1"/>
    <property type="molecule type" value="Genomic_DNA"/>
</dbReference>
<gene>
    <name evidence="8" type="ORF">QN277_015053</name>
</gene>
<comment type="domain">
    <text evidence="6">Histidine-containing phosphotransfer domain (HPt) contains an active histidine that mediates the phosphotransfer.</text>
</comment>
<dbReference type="Proteomes" id="UP001293593">
    <property type="component" value="Unassembled WGS sequence"/>
</dbReference>